<dbReference type="EC" id="5.6.2.4" evidence="12"/>
<gene>
    <name evidence="18" type="primary">addA</name>
    <name evidence="18" type="ORF">AQS8620_00127</name>
</gene>
<dbReference type="GO" id="GO:0043138">
    <property type="term" value="F:3'-5' DNA helicase activity"/>
    <property type="evidence" value="ECO:0007669"/>
    <property type="project" value="UniProtKB-EC"/>
</dbReference>
<dbReference type="InterPro" id="IPR014017">
    <property type="entry name" value="DNA_helicase_UvrD-like_C"/>
</dbReference>
<dbReference type="SUPFAM" id="SSF52980">
    <property type="entry name" value="Restriction endonuclease-like"/>
    <property type="match status" value="1"/>
</dbReference>
<evidence type="ECO:0000256" key="14">
    <source>
        <dbReference type="ARBA" id="ARBA00048988"/>
    </source>
</evidence>
<dbReference type="Pfam" id="PF13361">
    <property type="entry name" value="UvrD_C"/>
    <property type="match status" value="1"/>
</dbReference>
<keyword evidence="9" id="KW-0234">DNA repair</keyword>
<feature type="domain" description="UvrD-like helicase ATP-binding" evidence="16">
    <location>
        <begin position="5"/>
        <end position="483"/>
    </location>
</feature>
<dbReference type="GO" id="GO:0004527">
    <property type="term" value="F:exonuclease activity"/>
    <property type="evidence" value="ECO:0007669"/>
    <property type="project" value="UniProtKB-KW"/>
</dbReference>
<name>A0A1Y5RA70_9RHOB</name>
<sequence>MTSPVNDATRRQIEAANPQASTWLSANAGSGKTRVLTDRVARLLLDRVMPQRILCLTYTKAAASEMQNRLFKRLGSWAMKSNDALRAELDDLGAGHALSDDDLANARTLFARAIETPGGLKIQTIHSFCASLLRRFPLEAGVSPQFRELDERASNLLIRDVLELIAQGPDRDAFDGLVKYYTEEDLVGLIANILKYRDAFMAMPTQGDIWSWFELGEGFDEQALMDSVFLGDEDAALSEAVTLMAGSDNKTDVKAADVLHQWIGAPRNSALLESMCSTLLSGSGSKSPFSSKFGATHSGLPTKKLVTQQGDALRRLESLMQRVEAARNLRNGLTLARRTQALHHFARAFIPAFEARKQLLGVLDFDDLIHRARLLLTDPNVAQWVLYRLDGGIDHILLDEAQDTSPDQWRVIQLLAQEFTSGEGAREVDRTIFVVGDVKQSIYSFQGADPSGFTDMSALFKERLEAIGKTFQELSLDFSFRSSPAILRFIDQVFDVTKGGGVGGPTKHLAFHDAMPGRVDLWSPVEKEESEDPKDWSDPVDAPAANHHFPRLARDIAREIKRMTKEEWIGSNAAARPVRFGDILILVRGRQGIFKHLIRACKQEGVEIAGADVLVMNDELGVRDILAVLAFLNTSDDDLSLASALRSPLFGWSEAQLYDLAHERGRSQLWRELYERRAEFPETFEVLNTLRDNADYLRPFELIEMILTRFDGRRKLIARLGIEAEDGIDALLDQALTYEMGEVPSLAGFLGWLASEEVKIKRQPDTASDQVRVMTVHGSKGLEAPIVFMPDTHKPRALTLGKVSELGAGQAIWTPRSEDQPDQTVESLAAAKQQLDDERRRLLYVAASRAEKWLIVAGAGDLGGDDTSSWYNILRSAMVASGARAINTPVGTLHRFEHGTWPLPASAAGAADAPAPAHQAAALPDWLRRPAASPQPGAPLVSPSKLGGAKALGGAGALDDEDAMARGSQLHLLLEHLPLYPIEDWPEIAQSLLSSDTDTAEDATVIELLDEASAVLENPDLAFLFGENALSEAEITAPLPSLQGRQMLGKVDCLLVEADRVLVVDFKSNAVVPDLAAQTPVGLLRQMGAYAEALGALYPTKNIELAILWTRTGKLMSLPHDMVMQALHSTATY</sequence>
<evidence type="ECO:0000256" key="8">
    <source>
        <dbReference type="ARBA" id="ARBA00023125"/>
    </source>
</evidence>
<keyword evidence="1" id="KW-0540">Nuclease</keyword>
<dbReference type="Pfam" id="PF00580">
    <property type="entry name" value="UvrD-helicase"/>
    <property type="match status" value="1"/>
</dbReference>
<proteinExistence type="predicted"/>
<evidence type="ECO:0000256" key="11">
    <source>
        <dbReference type="ARBA" id="ARBA00034617"/>
    </source>
</evidence>
<keyword evidence="5 15" id="KW-0347">Helicase</keyword>
<dbReference type="GO" id="GO:0000725">
    <property type="term" value="P:recombinational repair"/>
    <property type="evidence" value="ECO:0007669"/>
    <property type="project" value="TreeGrafter"/>
</dbReference>
<evidence type="ECO:0000256" key="13">
    <source>
        <dbReference type="ARBA" id="ARBA00034923"/>
    </source>
</evidence>
<dbReference type="OrthoDB" id="9810135at2"/>
<dbReference type="Gene3D" id="3.40.50.300">
    <property type="entry name" value="P-loop containing nucleotide triphosphate hydrolases"/>
    <property type="match status" value="4"/>
</dbReference>
<keyword evidence="4 15" id="KW-0378">Hydrolase</keyword>
<evidence type="ECO:0000256" key="6">
    <source>
        <dbReference type="ARBA" id="ARBA00022839"/>
    </source>
</evidence>
<dbReference type="Gene3D" id="3.90.320.10">
    <property type="match status" value="1"/>
</dbReference>
<keyword evidence="8" id="KW-0238">DNA-binding</keyword>
<dbReference type="InterPro" id="IPR011335">
    <property type="entry name" value="Restrct_endonuc-II-like"/>
</dbReference>
<dbReference type="RefSeq" id="WP_085834887.1">
    <property type="nucleotide sequence ID" value="NZ_FWFS01000001.1"/>
</dbReference>
<feature type="domain" description="UvrD-like helicase C-terminal" evidence="17">
    <location>
        <begin position="500"/>
        <end position="781"/>
    </location>
</feature>
<protein>
    <recommendedName>
        <fullName evidence="12">DNA 3'-5' helicase</fullName>
        <ecNumber evidence="12">5.6.2.4</ecNumber>
    </recommendedName>
    <alternativeName>
        <fullName evidence="13">DNA 3'-5' helicase II</fullName>
    </alternativeName>
</protein>
<evidence type="ECO:0000256" key="9">
    <source>
        <dbReference type="ARBA" id="ARBA00023204"/>
    </source>
</evidence>
<comment type="catalytic activity">
    <reaction evidence="11">
        <text>Couples ATP hydrolysis with the unwinding of duplex DNA by translocating in the 3'-5' direction.</text>
        <dbReference type="EC" id="5.6.2.4"/>
    </reaction>
</comment>
<feature type="binding site" evidence="15">
    <location>
        <begin position="26"/>
        <end position="33"/>
    </location>
    <ligand>
        <name>ATP</name>
        <dbReference type="ChEBI" id="CHEBI:30616"/>
    </ligand>
</feature>
<dbReference type="EMBL" id="FWFS01000001">
    <property type="protein sequence ID" value="SLN12004.1"/>
    <property type="molecule type" value="Genomic_DNA"/>
</dbReference>
<dbReference type="GO" id="GO:0005524">
    <property type="term" value="F:ATP binding"/>
    <property type="evidence" value="ECO:0007669"/>
    <property type="project" value="UniProtKB-UniRule"/>
</dbReference>
<dbReference type="PANTHER" id="PTHR11070:SF2">
    <property type="entry name" value="ATP-DEPENDENT DNA HELICASE SRS2"/>
    <property type="match status" value="1"/>
</dbReference>
<dbReference type="Proteomes" id="UP000193862">
    <property type="component" value="Unassembled WGS sequence"/>
</dbReference>
<evidence type="ECO:0000256" key="10">
    <source>
        <dbReference type="ARBA" id="ARBA00023235"/>
    </source>
</evidence>
<dbReference type="GO" id="GO:0003677">
    <property type="term" value="F:DNA binding"/>
    <property type="evidence" value="ECO:0007669"/>
    <property type="project" value="UniProtKB-KW"/>
</dbReference>
<evidence type="ECO:0000313" key="18">
    <source>
        <dbReference type="EMBL" id="SLN12004.1"/>
    </source>
</evidence>
<keyword evidence="6" id="KW-0269">Exonuclease</keyword>
<evidence type="ECO:0000313" key="19">
    <source>
        <dbReference type="Proteomes" id="UP000193862"/>
    </source>
</evidence>
<dbReference type="NCBIfam" id="TIGR02784">
    <property type="entry name" value="addA_alphas"/>
    <property type="match status" value="1"/>
</dbReference>
<comment type="catalytic activity">
    <reaction evidence="14">
        <text>ATP + H2O = ADP + phosphate + H(+)</text>
        <dbReference type="Rhea" id="RHEA:13065"/>
        <dbReference type="ChEBI" id="CHEBI:15377"/>
        <dbReference type="ChEBI" id="CHEBI:15378"/>
        <dbReference type="ChEBI" id="CHEBI:30616"/>
        <dbReference type="ChEBI" id="CHEBI:43474"/>
        <dbReference type="ChEBI" id="CHEBI:456216"/>
        <dbReference type="EC" id="5.6.2.4"/>
    </reaction>
</comment>
<keyword evidence="10" id="KW-0413">Isomerase</keyword>
<dbReference type="GO" id="GO:0005829">
    <property type="term" value="C:cytosol"/>
    <property type="evidence" value="ECO:0007669"/>
    <property type="project" value="TreeGrafter"/>
</dbReference>
<evidence type="ECO:0000259" key="16">
    <source>
        <dbReference type="PROSITE" id="PS51198"/>
    </source>
</evidence>
<evidence type="ECO:0000256" key="1">
    <source>
        <dbReference type="ARBA" id="ARBA00022722"/>
    </source>
</evidence>
<dbReference type="Gene3D" id="1.10.486.10">
    <property type="entry name" value="PCRA, domain 4"/>
    <property type="match status" value="1"/>
</dbReference>
<dbReference type="PANTHER" id="PTHR11070">
    <property type="entry name" value="UVRD / RECB / PCRA DNA HELICASE FAMILY MEMBER"/>
    <property type="match status" value="1"/>
</dbReference>
<dbReference type="InterPro" id="IPR014016">
    <property type="entry name" value="UvrD-like_ATP-bd"/>
</dbReference>
<keyword evidence="7 15" id="KW-0067">ATP-binding</keyword>
<accession>A0A1Y5RA70</accession>
<dbReference type="PROSITE" id="PS51198">
    <property type="entry name" value="UVRD_HELICASE_ATP_BIND"/>
    <property type="match status" value="1"/>
</dbReference>
<evidence type="ECO:0000256" key="12">
    <source>
        <dbReference type="ARBA" id="ARBA00034808"/>
    </source>
</evidence>
<dbReference type="InterPro" id="IPR014151">
    <property type="entry name" value="DNA_helicase_AddA"/>
</dbReference>
<dbReference type="SUPFAM" id="SSF52540">
    <property type="entry name" value="P-loop containing nucleoside triphosphate hydrolases"/>
    <property type="match status" value="1"/>
</dbReference>
<dbReference type="InterPro" id="IPR011604">
    <property type="entry name" value="PDDEXK-like_dom_sf"/>
</dbReference>
<dbReference type="PROSITE" id="PS51217">
    <property type="entry name" value="UVRD_HELICASE_CTER"/>
    <property type="match status" value="1"/>
</dbReference>
<dbReference type="InterPro" id="IPR027417">
    <property type="entry name" value="P-loop_NTPase"/>
</dbReference>
<evidence type="ECO:0000256" key="3">
    <source>
        <dbReference type="ARBA" id="ARBA00022763"/>
    </source>
</evidence>
<keyword evidence="19" id="KW-1185">Reference proteome</keyword>
<evidence type="ECO:0000256" key="2">
    <source>
        <dbReference type="ARBA" id="ARBA00022741"/>
    </source>
</evidence>
<evidence type="ECO:0000256" key="7">
    <source>
        <dbReference type="ARBA" id="ARBA00022840"/>
    </source>
</evidence>
<dbReference type="InterPro" id="IPR000212">
    <property type="entry name" value="DNA_helicase_UvrD/REP"/>
</dbReference>
<evidence type="ECO:0000259" key="17">
    <source>
        <dbReference type="PROSITE" id="PS51217"/>
    </source>
</evidence>
<evidence type="ECO:0000256" key="15">
    <source>
        <dbReference type="PROSITE-ProRule" id="PRU00560"/>
    </source>
</evidence>
<reference evidence="18 19" key="1">
    <citation type="submission" date="2017-03" db="EMBL/GenBank/DDBJ databases">
        <authorList>
            <person name="Afonso C.L."/>
            <person name="Miller P.J."/>
            <person name="Scott M.A."/>
            <person name="Spackman E."/>
            <person name="Goraichik I."/>
            <person name="Dimitrov K.M."/>
            <person name="Suarez D.L."/>
            <person name="Swayne D.E."/>
        </authorList>
    </citation>
    <scope>NUCLEOTIDE SEQUENCE [LARGE SCALE GENOMIC DNA]</scope>
    <source>
        <strain evidence="18 19">CECT 8620</strain>
    </source>
</reference>
<dbReference type="GO" id="GO:0016887">
    <property type="term" value="F:ATP hydrolysis activity"/>
    <property type="evidence" value="ECO:0007669"/>
    <property type="project" value="RHEA"/>
</dbReference>
<organism evidence="18 19">
    <name type="scientific">Aquimixticola soesokkakensis</name>
    <dbReference type="NCBI Taxonomy" id="1519096"/>
    <lineage>
        <taxon>Bacteria</taxon>
        <taxon>Pseudomonadati</taxon>
        <taxon>Pseudomonadota</taxon>
        <taxon>Alphaproteobacteria</taxon>
        <taxon>Rhodobacterales</taxon>
        <taxon>Paracoccaceae</taxon>
        <taxon>Aquimixticola</taxon>
    </lineage>
</organism>
<evidence type="ECO:0000256" key="5">
    <source>
        <dbReference type="ARBA" id="ARBA00022806"/>
    </source>
</evidence>
<dbReference type="AlphaFoldDB" id="A0A1Y5RA70"/>
<keyword evidence="3" id="KW-0227">DNA damage</keyword>
<keyword evidence="2 15" id="KW-0547">Nucleotide-binding</keyword>
<dbReference type="GO" id="GO:0033202">
    <property type="term" value="C:DNA helicase complex"/>
    <property type="evidence" value="ECO:0007669"/>
    <property type="project" value="TreeGrafter"/>
</dbReference>
<evidence type="ECO:0000256" key="4">
    <source>
        <dbReference type="ARBA" id="ARBA00022801"/>
    </source>
</evidence>